<sequence>MARYKVKDENLKELAEIYNFKGRQAVYEILNSQYSVKNPYFVFRRMCEHPDLSYDPERDCFRIDETQSEENVFMSMEELCSPIIPQHISNKEQQEIDSRPAAMDKLIRELIGDRLLELSKYVTIDSLTKRIIVDKTTLTMDGYQLITH</sequence>
<reference evidence="1 2" key="1">
    <citation type="submission" date="2016-09" db="EMBL/GenBank/DDBJ databases">
        <authorList>
            <person name="Capua I."/>
            <person name="De Benedictis P."/>
            <person name="Joannis T."/>
            <person name="Lombin L.H."/>
            <person name="Cattoli G."/>
        </authorList>
    </citation>
    <scope>NUCLEOTIDE SEQUENCE [LARGE SCALE GENOMIC DNA]</scope>
    <source>
        <strain evidence="1 2">GluBS11</strain>
    </source>
</reference>
<evidence type="ECO:0000313" key="2">
    <source>
        <dbReference type="Proteomes" id="UP000199315"/>
    </source>
</evidence>
<dbReference type="OrthoDB" id="2001341at2"/>
<accession>A0A1D3TZ95</accession>
<organism evidence="1 2">
    <name type="scientific">Anaerobium acetethylicum</name>
    <dbReference type="NCBI Taxonomy" id="1619234"/>
    <lineage>
        <taxon>Bacteria</taxon>
        <taxon>Bacillati</taxon>
        <taxon>Bacillota</taxon>
        <taxon>Clostridia</taxon>
        <taxon>Lachnospirales</taxon>
        <taxon>Lachnospiraceae</taxon>
        <taxon>Anaerobium</taxon>
    </lineage>
</organism>
<protein>
    <submittedName>
        <fullName evidence="1">Uncharacterized protein</fullName>
    </submittedName>
</protein>
<evidence type="ECO:0000313" key="1">
    <source>
        <dbReference type="EMBL" id="SCP99866.1"/>
    </source>
</evidence>
<keyword evidence="2" id="KW-1185">Reference proteome</keyword>
<proteinExistence type="predicted"/>
<dbReference type="RefSeq" id="WP_091237089.1">
    <property type="nucleotide sequence ID" value="NZ_FMKA01000067.1"/>
</dbReference>
<dbReference type="STRING" id="1619234.SAMN05421730_10671"/>
<dbReference type="AlphaFoldDB" id="A0A1D3TZ95"/>
<gene>
    <name evidence="1" type="ORF">SAMN05421730_10671</name>
</gene>
<name>A0A1D3TZ95_9FIRM</name>
<dbReference type="Proteomes" id="UP000199315">
    <property type="component" value="Unassembled WGS sequence"/>
</dbReference>
<dbReference type="EMBL" id="FMKA01000067">
    <property type="protein sequence ID" value="SCP99866.1"/>
    <property type="molecule type" value="Genomic_DNA"/>
</dbReference>